<dbReference type="Pfam" id="PF21845">
    <property type="entry name" value="DUF6904"/>
    <property type="match status" value="1"/>
</dbReference>
<evidence type="ECO:0000313" key="2">
    <source>
        <dbReference type="Proteomes" id="UP001501411"/>
    </source>
</evidence>
<sequence length="216" mass="25094">MLQATLTKNNTGITLKGDFFDLEYLYGILHDFVNEIDEENFESNNILALAYEVRKAMQDARGREEFTTPFAEDITLYYYSTEYVLPYLLVTIGILRHRLAYRRMDAKHYAMVYLLEALAEKALSEGSDQYGPGILQTITNLNLSYDDYAAPLLEMATLDFLVQSKARKLSQLVPIMKRYFNPGLLRDETISQLKKDAKRLNTTVDKLTYEWPEIKW</sequence>
<accession>A0ABP9ATW4</accession>
<evidence type="ECO:0000313" key="1">
    <source>
        <dbReference type="EMBL" id="GAA4785903.1"/>
    </source>
</evidence>
<protein>
    <submittedName>
        <fullName evidence="1">Uncharacterized protein</fullName>
    </submittedName>
</protein>
<comment type="caution">
    <text evidence="1">The sequence shown here is derived from an EMBL/GenBank/DDBJ whole genome shotgun (WGS) entry which is preliminary data.</text>
</comment>
<gene>
    <name evidence="1" type="ORF">GCM10023231_12250</name>
</gene>
<dbReference type="EMBL" id="BAABIQ010000006">
    <property type="protein sequence ID" value="GAA4785903.1"/>
    <property type="molecule type" value="Genomic_DNA"/>
</dbReference>
<reference evidence="2" key="1">
    <citation type="journal article" date="2019" name="Int. J. Syst. Evol. Microbiol.">
        <title>The Global Catalogue of Microorganisms (GCM) 10K type strain sequencing project: providing services to taxonomists for standard genome sequencing and annotation.</title>
        <authorList>
            <consortium name="The Broad Institute Genomics Platform"/>
            <consortium name="The Broad Institute Genome Sequencing Center for Infectious Disease"/>
            <person name="Wu L."/>
            <person name="Ma J."/>
        </authorList>
    </citation>
    <scope>NUCLEOTIDE SEQUENCE [LARGE SCALE GENOMIC DNA]</scope>
    <source>
        <strain evidence="2">JCM 18200</strain>
    </source>
</reference>
<dbReference type="Proteomes" id="UP001501411">
    <property type="component" value="Unassembled WGS sequence"/>
</dbReference>
<name>A0ABP9ATW4_9SPHI</name>
<organism evidence="1 2">
    <name type="scientific">Olivibacter ginsenosidimutans</name>
    <dbReference type="NCBI Taxonomy" id="1176537"/>
    <lineage>
        <taxon>Bacteria</taxon>
        <taxon>Pseudomonadati</taxon>
        <taxon>Bacteroidota</taxon>
        <taxon>Sphingobacteriia</taxon>
        <taxon>Sphingobacteriales</taxon>
        <taxon>Sphingobacteriaceae</taxon>
        <taxon>Olivibacter</taxon>
    </lineage>
</organism>
<proteinExistence type="predicted"/>
<keyword evidence="2" id="KW-1185">Reference proteome</keyword>
<dbReference type="InterPro" id="IPR054199">
    <property type="entry name" value="DUF6904"/>
</dbReference>